<dbReference type="RefSeq" id="XP_009050485.1">
    <property type="nucleotide sequence ID" value="XM_009052237.1"/>
</dbReference>
<keyword evidence="3" id="KW-1185">Reference proteome</keyword>
<evidence type="ECO:0000313" key="3">
    <source>
        <dbReference type="Proteomes" id="UP000030746"/>
    </source>
</evidence>
<name>V4AYT5_LOTGI</name>
<gene>
    <name evidence="2" type="ORF">LOTGIDRAFT_114026</name>
</gene>
<dbReference type="HOGENOM" id="CLU_034500_2_0_1"/>
<sequence>IQTRLRGNLEWAPPRAQIIFNIHPTPKRNVILAKQNYRCAGCGMKVELDYIKRFRYCEYLGKYFCQCCHSNQLQYIPGRIIRKWDFTKYPVSNFARDVLTRLCKDPLFNIGDINPSIYRKSKTLETIRDLRKQLYHLYSFLKVCKTGFSLLEDIEKLPRHWSEDSYIYSLQDLLNVKNGSMLNQLKNIVSTSLSHVDSCQFCQGMGFICEMCHENDVIFPFQLNKISTCSDCHSCYHKECFVPDKCSKCARIEARLVMYQLIDEYLIHQIVT</sequence>
<proteinExistence type="predicted"/>
<evidence type="ECO:0000313" key="2">
    <source>
        <dbReference type="EMBL" id="ESO98856.1"/>
    </source>
</evidence>
<dbReference type="InterPro" id="IPR052428">
    <property type="entry name" value="Autophagy_HostDef_Reg"/>
</dbReference>
<dbReference type="Pfam" id="PF13901">
    <property type="entry name" value="RH_dom"/>
    <property type="match status" value="1"/>
</dbReference>
<evidence type="ECO:0000259" key="1">
    <source>
        <dbReference type="SMART" id="SM01175"/>
    </source>
</evidence>
<protein>
    <recommendedName>
        <fullName evidence="1">Rubicon Homology domain-containing protein</fullName>
    </recommendedName>
</protein>
<organism evidence="2 3">
    <name type="scientific">Lottia gigantea</name>
    <name type="common">Giant owl limpet</name>
    <dbReference type="NCBI Taxonomy" id="225164"/>
    <lineage>
        <taxon>Eukaryota</taxon>
        <taxon>Metazoa</taxon>
        <taxon>Spiralia</taxon>
        <taxon>Lophotrochozoa</taxon>
        <taxon>Mollusca</taxon>
        <taxon>Gastropoda</taxon>
        <taxon>Patellogastropoda</taxon>
        <taxon>Lottioidea</taxon>
        <taxon>Lottiidae</taxon>
        <taxon>Lottia</taxon>
    </lineage>
</organism>
<dbReference type="InterPro" id="IPR025258">
    <property type="entry name" value="RH_dom"/>
</dbReference>
<dbReference type="SMART" id="SM01175">
    <property type="entry name" value="DUF4206"/>
    <property type="match status" value="1"/>
</dbReference>
<dbReference type="Proteomes" id="UP000030746">
    <property type="component" value="Unassembled WGS sequence"/>
</dbReference>
<dbReference type="STRING" id="225164.V4AYT5"/>
<dbReference type="OrthoDB" id="10067503at2759"/>
<dbReference type="KEGG" id="lgi:LOTGIDRAFT_114026"/>
<dbReference type="GO" id="GO:1901981">
    <property type="term" value="F:phosphatidylinositol phosphate binding"/>
    <property type="evidence" value="ECO:0007669"/>
    <property type="project" value="TreeGrafter"/>
</dbReference>
<dbReference type="PANTHER" id="PTHR45971">
    <property type="entry name" value="PHOX (PX) DOMAIN-CONTAINING PROTEIN"/>
    <property type="match status" value="1"/>
</dbReference>
<dbReference type="EMBL" id="KB201205">
    <property type="protein sequence ID" value="ESO98856.1"/>
    <property type="molecule type" value="Genomic_DNA"/>
</dbReference>
<dbReference type="CTD" id="20231037"/>
<accession>V4AYT5</accession>
<dbReference type="GeneID" id="20231037"/>
<reference evidence="2 3" key="1">
    <citation type="journal article" date="2013" name="Nature">
        <title>Insights into bilaterian evolution from three spiralian genomes.</title>
        <authorList>
            <person name="Simakov O."/>
            <person name="Marletaz F."/>
            <person name="Cho S.J."/>
            <person name="Edsinger-Gonzales E."/>
            <person name="Havlak P."/>
            <person name="Hellsten U."/>
            <person name="Kuo D.H."/>
            <person name="Larsson T."/>
            <person name="Lv J."/>
            <person name="Arendt D."/>
            <person name="Savage R."/>
            <person name="Osoegawa K."/>
            <person name="de Jong P."/>
            <person name="Grimwood J."/>
            <person name="Chapman J.A."/>
            <person name="Shapiro H."/>
            <person name="Aerts A."/>
            <person name="Otillar R.P."/>
            <person name="Terry A.Y."/>
            <person name="Boore J.L."/>
            <person name="Grigoriev I.V."/>
            <person name="Lindberg D.R."/>
            <person name="Seaver E.C."/>
            <person name="Weisblat D.A."/>
            <person name="Putnam N.H."/>
            <person name="Rokhsar D.S."/>
        </authorList>
    </citation>
    <scope>NUCLEOTIDE SEQUENCE [LARGE SCALE GENOMIC DNA]</scope>
</reference>
<dbReference type="OMA" id="QCQKPIS"/>
<dbReference type="PANTHER" id="PTHR45971:SF1">
    <property type="entry name" value="RUBICON, ISOFORM A"/>
    <property type="match status" value="1"/>
</dbReference>
<feature type="non-terminal residue" evidence="2">
    <location>
        <position position="1"/>
    </location>
</feature>
<feature type="domain" description="Rubicon Homology" evidence="1">
    <location>
        <begin position="55"/>
        <end position="256"/>
    </location>
</feature>
<dbReference type="AlphaFoldDB" id="V4AYT5"/>